<dbReference type="AlphaFoldDB" id="A0A9K3PJY7"/>
<comment type="caution">
    <text evidence="1">The sequence shown here is derived from an EMBL/GenBank/DDBJ whole genome shotgun (WGS) entry which is preliminary data.</text>
</comment>
<reference evidence="1" key="2">
    <citation type="submission" date="2021-04" db="EMBL/GenBank/DDBJ databases">
        <authorList>
            <person name="Podell S."/>
        </authorList>
    </citation>
    <scope>NUCLEOTIDE SEQUENCE</scope>
    <source>
        <strain evidence="1">Hildebrandi</strain>
    </source>
</reference>
<reference evidence="1" key="1">
    <citation type="journal article" date="2021" name="Sci. Rep.">
        <title>Diploid genomic architecture of Nitzschia inconspicua, an elite biomass production diatom.</title>
        <authorList>
            <person name="Oliver A."/>
            <person name="Podell S."/>
            <person name="Pinowska A."/>
            <person name="Traller J.C."/>
            <person name="Smith S.R."/>
            <person name="McClure R."/>
            <person name="Beliaev A."/>
            <person name="Bohutskyi P."/>
            <person name="Hill E.A."/>
            <person name="Rabines A."/>
            <person name="Zheng H."/>
            <person name="Allen L.Z."/>
            <person name="Kuo A."/>
            <person name="Grigoriev I.V."/>
            <person name="Allen A.E."/>
            <person name="Hazlebeck D."/>
            <person name="Allen E.E."/>
        </authorList>
    </citation>
    <scope>NUCLEOTIDE SEQUENCE</scope>
    <source>
        <strain evidence="1">Hildebrandi</strain>
    </source>
</reference>
<accession>A0A9K3PJY7</accession>
<evidence type="ECO:0000313" key="2">
    <source>
        <dbReference type="Proteomes" id="UP000693970"/>
    </source>
</evidence>
<name>A0A9K3PJY7_9STRA</name>
<evidence type="ECO:0000313" key="1">
    <source>
        <dbReference type="EMBL" id="KAG7347699.1"/>
    </source>
</evidence>
<sequence>MLQNPEKVAISPNWGTSWFLQKSVQLPNFTPEWTNETTTTSKRLENVTQNGEKLAKITDIITEGPCLRKDDPRLLTYMQNYMYRPTALLHELHREHKKLILRTTPLSGSPCRGRGA</sequence>
<proteinExistence type="predicted"/>
<organism evidence="1 2">
    <name type="scientific">Nitzschia inconspicua</name>
    <dbReference type="NCBI Taxonomy" id="303405"/>
    <lineage>
        <taxon>Eukaryota</taxon>
        <taxon>Sar</taxon>
        <taxon>Stramenopiles</taxon>
        <taxon>Ochrophyta</taxon>
        <taxon>Bacillariophyta</taxon>
        <taxon>Bacillariophyceae</taxon>
        <taxon>Bacillariophycidae</taxon>
        <taxon>Bacillariales</taxon>
        <taxon>Bacillariaceae</taxon>
        <taxon>Nitzschia</taxon>
    </lineage>
</organism>
<gene>
    <name evidence="1" type="ORF">IV203_016404</name>
</gene>
<dbReference type="Proteomes" id="UP000693970">
    <property type="component" value="Unassembled WGS sequence"/>
</dbReference>
<protein>
    <submittedName>
        <fullName evidence="1">Uncharacterized protein</fullName>
    </submittedName>
</protein>
<keyword evidence="2" id="KW-1185">Reference proteome</keyword>
<dbReference type="EMBL" id="JAGRRH010000020">
    <property type="protein sequence ID" value="KAG7347699.1"/>
    <property type="molecule type" value="Genomic_DNA"/>
</dbReference>